<dbReference type="Pfam" id="PF01594">
    <property type="entry name" value="AI-2E_transport"/>
    <property type="match status" value="1"/>
</dbReference>
<keyword evidence="4" id="KW-1003">Cell membrane</keyword>
<feature type="transmembrane region" description="Helical" evidence="8">
    <location>
        <begin position="294"/>
        <end position="319"/>
    </location>
</feature>
<dbReference type="PROSITE" id="PS51257">
    <property type="entry name" value="PROKAR_LIPOPROTEIN"/>
    <property type="match status" value="1"/>
</dbReference>
<organism evidence="9">
    <name type="scientific">Brucella pituitosa</name>
    <dbReference type="NCBI Taxonomy" id="571256"/>
    <lineage>
        <taxon>Bacteria</taxon>
        <taxon>Pseudomonadati</taxon>
        <taxon>Pseudomonadota</taxon>
        <taxon>Alphaproteobacteria</taxon>
        <taxon>Hyphomicrobiales</taxon>
        <taxon>Brucellaceae</taxon>
        <taxon>Brucella/Ochrobactrum group</taxon>
        <taxon>Brucella</taxon>
    </lineage>
</organism>
<feature type="transmembrane region" description="Helical" evidence="8">
    <location>
        <begin position="54"/>
        <end position="80"/>
    </location>
</feature>
<comment type="similarity">
    <text evidence="2">Belongs to the autoinducer-2 exporter (AI-2E) (TC 2.A.86) family.</text>
</comment>
<keyword evidence="3" id="KW-0813">Transport</keyword>
<comment type="caution">
    <text evidence="9">The sequence shown here is derived from an EMBL/GenBank/DDBJ whole genome shotgun (WGS) entry which is preliminary data.</text>
</comment>
<feature type="transmembrane region" description="Helical" evidence="8">
    <location>
        <begin position="9"/>
        <end position="42"/>
    </location>
</feature>
<evidence type="ECO:0000256" key="6">
    <source>
        <dbReference type="ARBA" id="ARBA00022989"/>
    </source>
</evidence>
<keyword evidence="5 8" id="KW-0812">Transmembrane</keyword>
<evidence type="ECO:0000256" key="7">
    <source>
        <dbReference type="ARBA" id="ARBA00023136"/>
    </source>
</evidence>
<dbReference type="GO" id="GO:0005886">
    <property type="term" value="C:plasma membrane"/>
    <property type="evidence" value="ECO:0007669"/>
    <property type="project" value="UniProtKB-SubCell"/>
</dbReference>
<feature type="transmembrane region" description="Helical" evidence="8">
    <location>
        <begin position="191"/>
        <end position="208"/>
    </location>
</feature>
<reference evidence="9" key="1">
    <citation type="submission" date="2019-09" db="EMBL/GenBank/DDBJ databases">
        <title>Draft genome sequences of 48 bacterial type strains from the CCUG.</title>
        <authorList>
            <person name="Tunovic T."/>
            <person name="Pineiro-Iglesias B."/>
            <person name="Unosson C."/>
            <person name="Inganas E."/>
            <person name="Ohlen M."/>
            <person name="Cardew S."/>
            <person name="Jensie-Markopoulos S."/>
            <person name="Salva-Serra F."/>
            <person name="Jaen-Luchoro D."/>
            <person name="Karlsson R."/>
            <person name="Svensson-Stadler L."/>
            <person name="Chun J."/>
            <person name="Moore E."/>
        </authorList>
    </citation>
    <scope>NUCLEOTIDE SEQUENCE</scope>
    <source>
        <strain evidence="9">CCUG 50899</strain>
    </source>
</reference>
<dbReference type="PANTHER" id="PTHR21716:SF53">
    <property type="entry name" value="PERMEASE PERM-RELATED"/>
    <property type="match status" value="1"/>
</dbReference>
<protein>
    <submittedName>
        <fullName evidence="9">AI-2E family transporter</fullName>
    </submittedName>
</protein>
<dbReference type="InterPro" id="IPR002549">
    <property type="entry name" value="AI-2E-like"/>
</dbReference>
<evidence type="ECO:0000256" key="5">
    <source>
        <dbReference type="ARBA" id="ARBA00022692"/>
    </source>
</evidence>
<proteinExistence type="inferred from homology"/>
<name>A0A643ETH9_9HYPH</name>
<evidence type="ECO:0000313" key="9">
    <source>
        <dbReference type="EMBL" id="KAB0565570.1"/>
    </source>
</evidence>
<feature type="transmembrane region" description="Helical" evidence="8">
    <location>
        <begin position="220"/>
        <end position="248"/>
    </location>
</feature>
<sequence>MPKGSNAALILIAGCSLIALLSYGSAVIAPVIFALFIIILVWPLQRILSSVLPRYLALVITFLLVVLLLLGFGWLIAWTVGQIGRRILIDAARYQLLYEQLRIWLDAHGIAVSVLWSDNFSVSWALRNLQSIGSRLNNTFSFWLVALVYVLLGLTETDEFNSRIKRLKNQTSADTFVRGCRVAAAKIRHYMLLRAAMSLVTGLFVWVFTRFIGLPFSTTWGFVAFILNFIPFVGPLAATLFITAFAFTQLAVWQSVLAIFVGLNVIQSVIGSILEPRLAGSTLSLSPVAVLFSVFAWGALWGVFGAFIGVPITIVLLTFSAQHPATSWFAEIFGFPPEQELEREERPSLQ</sequence>
<comment type="subcellular location">
    <subcellularLocation>
        <location evidence="1">Cell membrane</location>
        <topology evidence="1">Multi-pass membrane protein</topology>
    </subcellularLocation>
</comment>
<evidence type="ECO:0000256" key="8">
    <source>
        <dbReference type="SAM" id="Phobius"/>
    </source>
</evidence>
<accession>A0A643ETH9</accession>
<dbReference type="AlphaFoldDB" id="A0A643ETH9"/>
<gene>
    <name evidence="9" type="ORF">F7Q93_22985</name>
</gene>
<keyword evidence="6 8" id="KW-1133">Transmembrane helix</keyword>
<evidence type="ECO:0000256" key="4">
    <source>
        <dbReference type="ARBA" id="ARBA00022475"/>
    </source>
</evidence>
<evidence type="ECO:0000256" key="2">
    <source>
        <dbReference type="ARBA" id="ARBA00009773"/>
    </source>
</evidence>
<keyword evidence="7 8" id="KW-0472">Membrane</keyword>
<dbReference type="RefSeq" id="WP_128094735.1">
    <property type="nucleotide sequence ID" value="NZ_JBHEEN010000010.1"/>
</dbReference>
<evidence type="ECO:0000256" key="1">
    <source>
        <dbReference type="ARBA" id="ARBA00004651"/>
    </source>
</evidence>
<evidence type="ECO:0000256" key="3">
    <source>
        <dbReference type="ARBA" id="ARBA00022448"/>
    </source>
</evidence>
<dbReference type="PANTHER" id="PTHR21716">
    <property type="entry name" value="TRANSMEMBRANE PROTEIN"/>
    <property type="match status" value="1"/>
</dbReference>
<dbReference type="EMBL" id="VZPE01000016">
    <property type="protein sequence ID" value="KAB0565570.1"/>
    <property type="molecule type" value="Genomic_DNA"/>
</dbReference>
<feature type="transmembrane region" description="Helical" evidence="8">
    <location>
        <begin position="255"/>
        <end position="274"/>
    </location>
</feature>